<evidence type="ECO:0000256" key="1">
    <source>
        <dbReference type="SAM" id="MobiDB-lite"/>
    </source>
</evidence>
<protein>
    <submittedName>
        <fullName evidence="2">Uncharacterized protein</fullName>
    </submittedName>
</protein>
<dbReference type="EMBL" id="CAJNNV010000019">
    <property type="protein sequence ID" value="CAE8581069.1"/>
    <property type="molecule type" value="Genomic_DNA"/>
</dbReference>
<dbReference type="OrthoDB" id="433071at2759"/>
<feature type="region of interest" description="Disordered" evidence="1">
    <location>
        <begin position="1"/>
        <end position="37"/>
    </location>
</feature>
<proteinExistence type="predicted"/>
<reference evidence="2" key="1">
    <citation type="submission" date="2021-02" db="EMBL/GenBank/DDBJ databases">
        <authorList>
            <person name="Dougan E. K."/>
            <person name="Rhodes N."/>
            <person name="Thang M."/>
            <person name="Chan C."/>
        </authorList>
    </citation>
    <scope>NUCLEOTIDE SEQUENCE</scope>
</reference>
<name>A0A813D664_POLGL</name>
<sequence length="613" mass="66665">MAPKAMKAVKKTNVGRGSEKTNEANKQRKRLSKSTLRSALVSGLKEQTGRKDIKFSAAPKVAEKCIGTVPIEQRAGYPLVFPKGSVNPKDWKTSNGVKIEVDFNRAAWLPDDWGQGVKMTQPSSRSTGGGGGILTSFVGPDMKVFFHKKTTEAYVGRPLTNQEGFKGQVRLAQLQAKQAVQLARLQIKDVSKGGSLGLIGTDPDPEFFKLLSPSEKKCLPSKDEFHFCIVSARRAAKVEGVRDIFMVQTQLVEAGVTPTWYVDAESLKDYQALGLRAVVGGKLTPSRNRALKDAKSKGKVCVQLSDDISAWEYRAGNKAAERTDDAVNAAHAAAKRFIVSPVAAARFMLAKMRSVEGPKPKLGGVYMLGSCARTFGGDAFSRQHFILGDFFVVDVGSSVLFDEEMRLKEDYDFSCSHIKAHGSVLRCNRMTLNVKHYSNNGGAVSTRDSKGVEERRNIDVLNRKWPRCFRPNPKRKNEVIMRWKGSTDADDEEEGDGSGKQMPKKSAAHKAQGSGKKTASGPVAVKKKAMVKKTLLPKNISPKGVLVCTAKVPGSSYMAARCKKAAGMKVEDVVGSFKFQKEAGSSQSTYGLSDLKYDLHRGYLAVKGGKGGA</sequence>
<dbReference type="AlphaFoldDB" id="A0A813D664"/>
<dbReference type="Proteomes" id="UP000654075">
    <property type="component" value="Unassembled WGS sequence"/>
</dbReference>
<accession>A0A813D664</accession>
<feature type="compositionally biased region" description="Basic and acidic residues" evidence="1">
    <location>
        <begin position="17"/>
        <end position="26"/>
    </location>
</feature>
<organism evidence="2 3">
    <name type="scientific">Polarella glacialis</name>
    <name type="common">Dinoflagellate</name>
    <dbReference type="NCBI Taxonomy" id="89957"/>
    <lineage>
        <taxon>Eukaryota</taxon>
        <taxon>Sar</taxon>
        <taxon>Alveolata</taxon>
        <taxon>Dinophyceae</taxon>
        <taxon>Suessiales</taxon>
        <taxon>Suessiaceae</taxon>
        <taxon>Polarella</taxon>
    </lineage>
</organism>
<comment type="caution">
    <text evidence="2">The sequence shown here is derived from an EMBL/GenBank/DDBJ whole genome shotgun (WGS) entry which is preliminary data.</text>
</comment>
<evidence type="ECO:0000313" key="2">
    <source>
        <dbReference type="EMBL" id="CAE8581069.1"/>
    </source>
</evidence>
<feature type="region of interest" description="Disordered" evidence="1">
    <location>
        <begin position="479"/>
        <end position="523"/>
    </location>
</feature>
<evidence type="ECO:0000313" key="3">
    <source>
        <dbReference type="Proteomes" id="UP000654075"/>
    </source>
</evidence>
<gene>
    <name evidence="2" type="ORF">PGLA1383_LOCUS102</name>
</gene>
<keyword evidence="3" id="KW-1185">Reference proteome</keyword>